<evidence type="ECO:0000256" key="2">
    <source>
        <dbReference type="SAM" id="Phobius"/>
    </source>
</evidence>
<dbReference type="InterPro" id="IPR019734">
    <property type="entry name" value="TPR_rpt"/>
</dbReference>
<evidence type="ECO:0000313" key="4">
    <source>
        <dbReference type="Proteomes" id="UP000244168"/>
    </source>
</evidence>
<dbReference type="SUPFAM" id="SSF48452">
    <property type="entry name" value="TPR-like"/>
    <property type="match status" value="1"/>
</dbReference>
<dbReference type="SMART" id="SM00028">
    <property type="entry name" value="TPR"/>
    <property type="match status" value="3"/>
</dbReference>
<feature type="transmembrane region" description="Helical" evidence="2">
    <location>
        <begin position="6"/>
        <end position="24"/>
    </location>
</feature>
<keyword evidence="2" id="KW-1133">Transmembrane helix</keyword>
<dbReference type="RefSeq" id="WP_107827810.1">
    <property type="nucleotide sequence ID" value="NZ_CP160205.1"/>
</dbReference>
<comment type="caution">
    <text evidence="3">The sequence shown here is derived from an EMBL/GenBank/DDBJ whole genome shotgun (WGS) entry which is preliminary data.</text>
</comment>
<dbReference type="InterPro" id="IPR011990">
    <property type="entry name" value="TPR-like_helical_dom_sf"/>
</dbReference>
<keyword evidence="2" id="KW-0812">Transmembrane</keyword>
<reference evidence="3 4" key="1">
    <citation type="submission" date="2018-04" db="EMBL/GenBank/DDBJ databases">
        <title>Genomic Encyclopedia of Archaeal and Bacterial Type Strains, Phase II (KMG-II): from individual species to whole genera.</title>
        <authorList>
            <person name="Goeker M."/>
        </authorList>
    </citation>
    <scope>NUCLEOTIDE SEQUENCE [LARGE SCALE GENOMIC DNA]</scope>
    <source>
        <strain evidence="3 4">DSM 26809</strain>
    </source>
</reference>
<dbReference type="Proteomes" id="UP000244168">
    <property type="component" value="Unassembled WGS sequence"/>
</dbReference>
<organism evidence="3 4">
    <name type="scientific">Mucilaginibacter yixingensis</name>
    <dbReference type="NCBI Taxonomy" id="1295612"/>
    <lineage>
        <taxon>Bacteria</taxon>
        <taxon>Pseudomonadati</taxon>
        <taxon>Bacteroidota</taxon>
        <taxon>Sphingobacteriia</taxon>
        <taxon>Sphingobacteriales</taxon>
        <taxon>Sphingobacteriaceae</taxon>
        <taxon>Mucilaginibacter</taxon>
    </lineage>
</organism>
<proteinExistence type="predicted"/>
<dbReference type="AlphaFoldDB" id="A0A2T5JDR7"/>
<keyword evidence="2" id="KW-0472">Membrane</keyword>
<sequence length="291" mass="31585">MKKQTIQIVVIASAVAVTGYLYSLKPVRLQSEEKSGHNNGMVAGSKPAPAATAVNVEALSATAKTAIGPNLSVHINELEGQLKAAQGTEKTSLQLQLAKAWDNVSQPAPAAFYYQAAAKSENKFDDWLQAGNRFNSAFRVTQDSTLQATMLAGSVEAFTKATAMQPNNLEAKTGLGVAYVNGGAPSPMQGISLLLEVVGKEPNNWNANFNLGLFSMKSGQFDKAVIRFTKLIEMKSGDKRSIEPYFYLAESYKQLGEKEKAIAAYTACKEMMSDDPEFTKQIDRYISELKH</sequence>
<dbReference type="PROSITE" id="PS50005">
    <property type="entry name" value="TPR"/>
    <property type="match status" value="1"/>
</dbReference>
<feature type="repeat" description="TPR" evidence="1">
    <location>
        <begin position="205"/>
        <end position="238"/>
    </location>
</feature>
<accession>A0A2T5JDR7</accession>
<evidence type="ECO:0000313" key="3">
    <source>
        <dbReference type="EMBL" id="PTQ99904.1"/>
    </source>
</evidence>
<gene>
    <name evidence="3" type="ORF">C8P68_102734</name>
</gene>
<keyword evidence="1" id="KW-0802">TPR repeat</keyword>
<dbReference type="Gene3D" id="1.25.40.10">
    <property type="entry name" value="Tetratricopeptide repeat domain"/>
    <property type="match status" value="1"/>
</dbReference>
<keyword evidence="4" id="KW-1185">Reference proteome</keyword>
<dbReference type="Pfam" id="PF13181">
    <property type="entry name" value="TPR_8"/>
    <property type="match status" value="1"/>
</dbReference>
<evidence type="ECO:0000256" key="1">
    <source>
        <dbReference type="PROSITE-ProRule" id="PRU00339"/>
    </source>
</evidence>
<protein>
    <submittedName>
        <fullName evidence="3">Tetratricopeptide repeat protein</fullName>
    </submittedName>
</protein>
<dbReference type="OrthoDB" id="1490552at2"/>
<name>A0A2T5JDR7_9SPHI</name>
<dbReference type="EMBL" id="QAOQ01000002">
    <property type="protein sequence ID" value="PTQ99904.1"/>
    <property type="molecule type" value="Genomic_DNA"/>
</dbReference>